<reference evidence="1" key="1">
    <citation type="submission" date="2024-07" db="EMBL/GenBank/DDBJ databases">
        <authorList>
            <person name="Yu S.T."/>
        </authorList>
    </citation>
    <scope>NUCLEOTIDE SEQUENCE</scope>
    <source>
        <strain evidence="1">R39</strain>
    </source>
</reference>
<gene>
    <name evidence="1" type="ORF">AB5J52_36570</name>
</gene>
<proteinExistence type="predicted"/>
<dbReference type="SUPFAM" id="SSF160631">
    <property type="entry name" value="SMI1/KNR4-like"/>
    <property type="match status" value="1"/>
</dbReference>
<protein>
    <recommendedName>
        <fullName evidence="2">SMI1/KNR4 family protein</fullName>
    </recommendedName>
</protein>
<dbReference type="InterPro" id="IPR037883">
    <property type="entry name" value="Knr4/Smi1-like_sf"/>
</dbReference>
<name>A0AB39QYW0_9ACTN</name>
<dbReference type="RefSeq" id="WP_369226289.1">
    <property type="nucleotide sequence ID" value="NZ_CP163441.1"/>
</dbReference>
<dbReference type="AlphaFoldDB" id="A0AB39QYW0"/>
<sequence length="161" mass="17950">MSAADILAPVLGPPPQRAAGTFQAPEREWGVALPEEYADFGSAYGDATISDFIFVCGPRTLQSYAARMGPRMERSPFVPGEVLPTKGGMLLWGNTVEGDQLFLVDRGDGRWTVAAFRRNWADWYESDLTLLDWLRQALTGQIATDWLPVWPRRHTLVPAQE</sequence>
<evidence type="ECO:0008006" key="2">
    <source>
        <dbReference type="Google" id="ProtNLM"/>
    </source>
</evidence>
<evidence type="ECO:0000313" key="1">
    <source>
        <dbReference type="EMBL" id="XDQ47346.1"/>
    </source>
</evidence>
<organism evidence="1">
    <name type="scientific">Streptomyces sp. R39</name>
    <dbReference type="NCBI Taxonomy" id="3238631"/>
    <lineage>
        <taxon>Bacteria</taxon>
        <taxon>Bacillati</taxon>
        <taxon>Actinomycetota</taxon>
        <taxon>Actinomycetes</taxon>
        <taxon>Kitasatosporales</taxon>
        <taxon>Streptomycetaceae</taxon>
        <taxon>Streptomyces</taxon>
    </lineage>
</organism>
<dbReference type="EMBL" id="CP163441">
    <property type="protein sequence ID" value="XDQ47346.1"/>
    <property type="molecule type" value="Genomic_DNA"/>
</dbReference>
<accession>A0AB39QYW0</accession>